<evidence type="ECO:0000259" key="3">
    <source>
        <dbReference type="Pfam" id="PF14008"/>
    </source>
</evidence>
<dbReference type="Pfam" id="PF14008">
    <property type="entry name" value="Metallophos_C"/>
    <property type="match status" value="1"/>
</dbReference>
<dbReference type="Pfam" id="PF00149">
    <property type="entry name" value="Metallophos"/>
    <property type="match status" value="1"/>
</dbReference>
<evidence type="ECO:0000313" key="4">
    <source>
        <dbReference type="EMBL" id="CAD7699099.1"/>
    </source>
</evidence>
<organism evidence="4 5">
    <name type="scientific">Ostreobium quekettii</name>
    <dbReference type="NCBI Taxonomy" id="121088"/>
    <lineage>
        <taxon>Eukaryota</taxon>
        <taxon>Viridiplantae</taxon>
        <taxon>Chlorophyta</taxon>
        <taxon>core chlorophytes</taxon>
        <taxon>Ulvophyceae</taxon>
        <taxon>TCBD clade</taxon>
        <taxon>Bryopsidales</taxon>
        <taxon>Ostreobineae</taxon>
        <taxon>Ostreobiaceae</taxon>
        <taxon>Ostreobium</taxon>
    </lineage>
</organism>
<feature type="domain" description="Calcineurin-like phosphoesterase" evidence="2">
    <location>
        <begin position="13"/>
        <end position="78"/>
    </location>
</feature>
<dbReference type="Gene3D" id="3.60.21.10">
    <property type="match status" value="1"/>
</dbReference>
<proteinExistence type="predicted"/>
<dbReference type="AlphaFoldDB" id="A0A8S1IVY3"/>
<dbReference type="GO" id="GO:0016787">
    <property type="term" value="F:hydrolase activity"/>
    <property type="evidence" value="ECO:0007669"/>
    <property type="project" value="InterPro"/>
</dbReference>
<protein>
    <recommendedName>
        <fullName evidence="6">Purple acid phosphatase</fullName>
    </recommendedName>
</protein>
<dbReference type="InterPro" id="IPR029052">
    <property type="entry name" value="Metallo-depent_PP-like"/>
</dbReference>
<evidence type="ECO:0000259" key="2">
    <source>
        <dbReference type="Pfam" id="PF00149"/>
    </source>
</evidence>
<dbReference type="SUPFAM" id="SSF56300">
    <property type="entry name" value="Metallo-dependent phosphatases"/>
    <property type="match status" value="1"/>
</dbReference>
<evidence type="ECO:0008006" key="6">
    <source>
        <dbReference type="Google" id="ProtNLM"/>
    </source>
</evidence>
<name>A0A8S1IVY3_9CHLO</name>
<evidence type="ECO:0000256" key="1">
    <source>
        <dbReference type="SAM" id="MobiDB-lite"/>
    </source>
</evidence>
<sequence length="225" mass="24658">MLTVFSCRSFIADDLRSVDRTKTPWLILSGHRPIYVSSTDDGPPDGHQYVSRLLRAALEDLLIEHKVDVTFWGHHHSYQRTCPMYNGSCVGFDDMGQALGPVHIVAGNAGAPLYMNEQFDTPDYFQNIIVEYGYLRVTADATQLHVHAMSNKYGSVMDSVTLRKSESWHRGGRVERGNGGKSETGRAQMNGGTVASFVGPADLKSGAVGADSPSESCIRPFLCTT</sequence>
<dbReference type="InterPro" id="IPR004843">
    <property type="entry name" value="Calcineurin-like_PHP"/>
</dbReference>
<accession>A0A8S1IVY3</accession>
<feature type="region of interest" description="Disordered" evidence="1">
    <location>
        <begin position="167"/>
        <end position="191"/>
    </location>
</feature>
<reference evidence="4" key="1">
    <citation type="submission" date="2020-12" db="EMBL/GenBank/DDBJ databases">
        <authorList>
            <person name="Iha C."/>
        </authorList>
    </citation>
    <scope>NUCLEOTIDE SEQUENCE</scope>
</reference>
<evidence type="ECO:0000313" key="5">
    <source>
        <dbReference type="Proteomes" id="UP000708148"/>
    </source>
</evidence>
<dbReference type="EMBL" id="CAJHUC010000953">
    <property type="protein sequence ID" value="CAD7699099.1"/>
    <property type="molecule type" value="Genomic_DNA"/>
</dbReference>
<dbReference type="OrthoDB" id="45007at2759"/>
<feature type="compositionally biased region" description="Basic and acidic residues" evidence="1">
    <location>
        <begin position="167"/>
        <end position="178"/>
    </location>
</feature>
<dbReference type="InterPro" id="IPR025733">
    <property type="entry name" value="PAPs_C"/>
</dbReference>
<feature type="domain" description="Purple acid phosphatase C-terminal" evidence="3">
    <location>
        <begin position="100"/>
        <end position="159"/>
    </location>
</feature>
<gene>
    <name evidence="4" type="ORF">OSTQU699_LOCUS4456</name>
</gene>
<dbReference type="Proteomes" id="UP000708148">
    <property type="component" value="Unassembled WGS sequence"/>
</dbReference>
<comment type="caution">
    <text evidence="4">The sequence shown here is derived from an EMBL/GenBank/DDBJ whole genome shotgun (WGS) entry which is preliminary data.</text>
</comment>
<keyword evidence="5" id="KW-1185">Reference proteome</keyword>
<dbReference type="PANTHER" id="PTHR45778">
    <property type="entry name" value="PURPLE ACID PHOSPHATASE-RELATED"/>
    <property type="match status" value="1"/>
</dbReference>
<dbReference type="PANTHER" id="PTHR45778:SF3">
    <property type="entry name" value="PURPLE ACID PHOSPHATASE"/>
    <property type="match status" value="1"/>
</dbReference>